<dbReference type="AlphaFoldDB" id="A0A9D9HSY4"/>
<feature type="signal peptide" evidence="2">
    <location>
        <begin position="1"/>
        <end position="25"/>
    </location>
</feature>
<accession>A0A9D9HSY4</accession>
<reference evidence="3" key="2">
    <citation type="journal article" date="2021" name="PeerJ">
        <title>Extensive microbial diversity within the chicken gut microbiome revealed by metagenomics and culture.</title>
        <authorList>
            <person name="Gilroy R."/>
            <person name="Ravi A."/>
            <person name="Getino M."/>
            <person name="Pursley I."/>
            <person name="Horton D.L."/>
            <person name="Alikhan N.F."/>
            <person name="Baker D."/>
            <person name="Gharbi K."/>
            <person name="Hall N."/>
            <person name="Watson M."/>
            <person name="Adriaenssens E.M."/>
            <person name="Foster-Nyarko E."/>
            <person name="Jarju S."/>
            <person name="Secka A."/>
            <person name="Antonio M."/>
            <person name="Oren A."/>
            <person name="Chaudhuri R.R."/>
            <person name="La Ragione R."/>
            <person name="Hildebrand F."/>
            <person name="Pallen M.J."/>
        </authorList>
    </citation>
    <scope>NUCLEOTIDE SEQUENCE</scope>
    <source>
        <strain evidence="3">G3-3990</strain>
    </source>
</reference>
<feature type="compositionally biased region" description="Low complexity" evidence="1">
    <location>
        <begin position="35"/>
        <end position="46"/>
    </location>
</feature>
<feature type="region of interest" description="Disordered" evidence="1">
    <location>
        <begin position="27"/>
        <end position="59"/>
    </location>
</feature>
<evidence type="ECO:0000313" key="4">
    <source>
        <dbReference type="Proteomes" id="UP000823641"/>
    </source>
</evidence>
<reference evidence="3" key="1">
    <citation type="submission" date="2020-10" db="EMBL/GenBank/DDBJ databases">
        <authorList>
            <person name="Gilroy R."/>
        </authorList>
    </citation>
    <scope>NUCLEOTIDE SEQUENCE</scope>
    <source>
        <strain evidence="3">G3-3990</strain>
    </source>
</reference>
<feature type="chain" id="PRO_5039107463" description="Lipoprotein" evidence="2">
    <location>
        <begin position="26"/>
        <end position="184"/>
    </location>
</feature>
<gene>
    <name evidence="3" type="ORF">IAA73_05140</name>
</gene>
<comment type="caution">
    <text evidence="3">The sequence shown here is derived from an EMBL/GenBank/DDBJ whole genome shotgun (WGS) entry which is preliminary data.</text>
</comment>
<dbReference type="PROSITE" id="PS51257">
    <property type="entry name" value="PROKAR_LIPOPROTEIN"/>
    <property type="match status" value="1"/>
</dbReference>
<proteinExistence type="predicted"/>
<name>A0A9D9HSY4_9BACT</name>
<dbReference type="Proteomes" id="UP000823641">
    <property type="component" value="Unassembled WGS sequence"/>
</dbReference>
<evidence type="ECO:0000256" key="2">
    <source>
        <dbReference type="SAM" id="SignalP"/>
    </source>
</evidence>
<organism evidence="3 4">
    <name type="scientific">Candidatus Gallipaludibacter merdavium</name>
    <dbReference type="NCBI Taxonomy" id="2840839"/>
    <lineage>
        <taxon>Bacteria</taxon>
        <taxon>Pseudomonadati</taxon>
        <taxon>Bacteroidota</taxon>
        <taxon>Bacteroidia</taxon>
        <taxon>Bacteroidales</taxon>
        <taxon>Candidatus Gallipaludibacter</taxon>
    </lineage>
</organism>
<dbReference type="EMBL" id="JADIMG010000052">
    <property type="protein sequence ID" value="MBO8459704.1"/>
    <property type="molecule type" value="Genomic_DNA"/>
</dbReference>
<protein>
    <recommendedName>
        <fullName evidence="5">Lipoprotein</fullName>
    </recommendedName>
</protein>
<evidence type="ECO:0000256" key="1">
    <source>
        <dbReference type="SAM" id="MobiDB-lite"/>
    </source>
</evidence>
<evidence type="ECO:0008006" key="5">
    <source>
        <dbReference type="Google" id="ProtNLM"/>
    </source>
</evidence>
<evidence type="ECO:0000313" key="3">
    <source>
        <dbReference type="EMBL" id="MBO8459704.1"/>
    </source>
</evidence>
<sequence>MKKAFLFIFAATVAASFGFSSCTNPPVNPDDDTNKNPNDSTLTNDSTDTEEPGDGTTNMSAQWTELNKTIQKDFNTTVTIPEPEGEYQFTVTKGSAFGSWVSGRYELTFNPQMIDAVLNYPQVLKKAGWKKVINGNEEQGYSTYYSDTEDYLIMPYIDEATHQFAILYIYNRSDVGTISNWEEI</sequence>
<keyword evidence="2" id="KW-0732">Signal</keyword>